<dbReference type="Gene3D" id="2.40.30.10">
    <property type="entry name" value="Translation factors"/>
    <property type="match status" value="1"/>
</dbReference>
<dbReference type="InterPro" id="IPR054582">
    <property type="entry name" value="DmmA-like_N"/>
</dbReference>
<dbReference type="PANTHER" id="PTHR47354">
    <property type="entry name" value="NADH OXIDOREDUCTASE HCR"/>
    <property type="match status" value="1"/>
</dbReference>
<dbReference type="CDD" id="cd06185">
    <property type="entry name" value="PDR_like"/>
    <property type="match status" value="1"/>
</dbReference>
<dbReference type="GO" id="GO:0046872">
    <property type="term" value="F:metal ion binding"/>
    <property type="evidence" value="ECO:0007669"/>
    <property type="project" value="UniProtKB-KW"/>
</dbReference>
<sequence length="326" mass="35269">MNGQRTAMSDGIDVMVSKKEAIAEGVMHFEFRPASGERLPAFTAGSHIDIALPNGAIRQYSLCNAPQECDRYEIAVLLEPNGRGGSRSAHGDLKQGDEVRISAPRNHFALVPARHSILIAGGIGVTPLLSMAEQLTRSGASFKMHYCTRSVARTAFAQRIGVSAFASRVHFHHDDGDAGQRFDVRQVLNEPARDTHLYVCGPGGFMDHVIQAAQAAGWAEECIHFEYFAGAPADTSHDRAFEVMLAQTGCVVSVAADKTVVQALAAQGIDVPVSCEQGVCGTCVMRVLEGEPDHRDVYFSDAERAANDQFTPCCSRAKSYRLVIDF</sequence>
<dbReference type="SUPFAM" id="SSF63380">
    <property type="entry name" value="Riboflavin synthase domain-like"/>
    <property type="match status" value="1"/>
</dbReference>
<dbReference type="EMBL" id="CABPRZ010000006">
    <property type="protein sequence ID" value="VVD96344.1"/>
    <property type="molecule type" value="Genomic_DNA"/>
</dbReference>
<reference evidence="11 12" key="1">
    <citation type="submission" date="2019-08" db="EMBL/GenBank/DDBJ databases">
        <authorList>
            <person name="Peeters C."/>
        </authorList>
    </citation>
    <scope>NUCLEOTIDE SEQUENCE [LARGE SCALE GENOMIC DNA]</scope>
    <source>
        <strain evidence="11 12">LMG 30175</strain>
    </source>
</reference>
<evidence type="ECO:0000256" key="6">
    <source>
        <dbReference type="ARBA" id="ARBA00023002"/>
    </source>
</evidence>
<dbReference type="InterPro" id="IPR006058">
    <property type="entry name" value="2Fe2S_fd_BS"/>
</dbReference>
<evidence type="ECO:0000256" key="4">
    <source>
        <dbReference type="ARBA" id="ARBA00022714"/>
    </source>
</evidence>
<evidence type="ECO:0000313" key="12">
    <source>
        <dbReference type="Proteomes" id="UP000414233"/>
    </source>
</evidence>
<evidence type="ECO:0000256" key="7">
    <source>
        <dbReference type="ARBA" id="ARBA00023004"/>
    </source>
</evidence>
<dbReference type="OrthoDB" id="544091at2"/>
<evidence type="ECO:0000256" key="1">
    <source>
        <dbReference type="ARBA" id="ARBA00001917"/>
    </source>
</evidence>
<dbReference type="GO" id="GO:0016491">
    <property type="term" value="F:oxidoreductase activity"/>
    <property type="evidence" value="ECO:0007669"/>
    <property type="project" value="UniProtKB-KW"/>
</dbReference>
<keyword evidence="2" id="KW-0285">Flavoprotein</keyword>
<evidence type="ECO:0000256" key="8">
    <source>
        <dbReference type="ARBA" id="ARBA00023014"/>
    </source>
</evidence>
<evidence type="ECO:0000256" key="2">
    <source>
        <dbReference type="ARBA" id="ARBA00022630"/>
    </source>
</evidence>
<accession>A0A5E4UBZ3</accession>
<dbReference type="AlphaFoldDB" id="A0A5E4UBZ3"/>
<keyword evidence="12" id="KW-1185">Reference proteome</keyword>
<dbReference type="InterPro" id="IPR012675">
    <property type="entry name" value="Beta-grasp_dom_sf"/>
</dbReference>
<dbReference type="CDD" id="cd00207">
    <property type="entry name" value="fer2"/>
    <property type="match status" value="1"/>
</dbReference>
<dbReference type="GO" id="GO:0051537">
    <property type="term" value="F:2 iron, 2 sulfur cluster binding"/>
    <property type="evidence" value="ECO:0007669"/>
    <property type="project" value="UniProtKB-KW"/>
</dbReference>
<evidence type="ECO:0000256" key="5">
    <source>
        <dbReference type="ARBA" id="ARBA00022723"/>
    </source>
</evidence>
<dbReference type="PROSITE" id="PS51384">
    <property type="entry name" value="FAD_FR"/>
    <property type="match status" value="1"/>
</dbReference>
<dbReference type="PROSITE" id="PS00197">
    <property type="entry name" value="2FE2S_FER_1"/>
    <property type="match status" value="1"/>
</dbReference>
<dbReference type="Gene3D" id="3.10.20.30">
    <property type="match status" value="1"/>
</dbReference>
<dbReference type="SUPFAM" id="SSF54292">
    <property type="entry name" value="2Fe-2S ferredoxin-like"/>
    <property type="match status" value="1"/>
</dbReference>
<dbReference type="InterPro" id="IPR036010">
    <property type="entry name" value="2Fe-2S_ferredoxin-like_sf"/>
</dbReference>
<dbReference type="Pfam" id="PF00111">
    <property type="entry name" value="Fer2"/>
    <property type="match status" value="1"/>
</dbReference>
<keyword evidence="11" id="KW-0489">Methyltransferase</keyword>
<feature type="domain" description="2Fe-2S ferredoxin-type" evidence="9">
    <location>
        <begin position="241"/>
        <end position="326"/>
    </location>
</feature>
<dbReference type="PANTHER" id="PTHR47354:SF1">
    <property type="entry name" value="CARNITINE MONOOXYGENASE REDUCTASE SUBUNIT"/>
    <property type="match status" value="1"/>
</dbReference>
<keyword evidence="11" id="KW-0808">Transferase</keyword>
<evidence type="ECO:0000313" key="11">
    <source>
        <dbReference type="EMBL" id="VVD96344.1"/>
    </source>
</evidence>
<proteinExistence type="predicted"/>
<evidence type="ECO:0000256" key="3">
    <source>
        <dbReference type="ARBA" id="ARBA00022643"/>
    </source>
</evidence>
<dbReference type="Proteomes" id="UP000414233">
    <property type="component" value="Unassembled WGS sequence"/>
</dbReference>
<keyword evidence="8" id="KW-0411">Iron-sulfur</keyword>
<evidence type="ECO:0000259" key="9">
    <source>
        <dbReference type="PROSITE" id="PS51085"/>
    </source>
</evidence>
<feature type="domain" description="FAD-binding FR-type" evidence="10">
    <location>
        <begin position="9"/>
        <end position="111"/>
    </location>
</feature>
<dbReference type="GO" id="GO:0008168">
    <property type="term" value="F:methyltransferase activity"/>
    <property type="evidence" value="ECO:0007669"/>
    <property type="project" value="UniProtKB-KW"/>
</dbReference>
<protein>
    <submittedName>
        <fullName evidence="11">Vanillate O-demethylase oxidoreductase</fullName>
    </submittedName>
</protein>
<dbReference type="InterPro" id="IPR017927">
    <property type="entry name" value="FAD-bd_FR_type"/>
</dbReference>
<keyword evidence="5" id="KW-0479">Metal-binding</keyword>
<dbReference type="Pfam" id="PF22290">
    <property type="entry name" value="DmmA-like_N"/>
    <property type="match status" value="1"/>
</dbReference>
<dbReference type="PROSITE" id="PS51085">
    <property type="entry name" value="2FE2S_FER_2"/>
    <property type="match status" value="1"/>
</dbReference>
<dbReference type="SUPFAM" id="SSF52343">
    <property type="entry name" value="Ferredoxin reductase-like, C-terminal NADP-linked domain"/>
    <property type="match status" value="1"/>
</dbReference>
<dbReference type="GO" id="GO:0032259">
    <property type="term" value="P:methylation"/>
    <property type="evidence" value="ECO:0007669"/>
    <property type="project" value="UniProtKB-KW"/>
</dbReference>
<dbReference type="InterPro" id="IPR001041">
    <property type="entry name" value="2Fe-2S_ferredoxin-type"/>
</dbReference>
<comment type="cofactor">
    <cofactor evidence="1">
        <name>FMN</name>
        <dbReference type="ChEBI" id="CHEBI:58210"/>
    </cofactor>
</comment>
<dbReference type="InterPro" id="IPR008333">
    <property type="entry name" value="Cbr1-like_FAD-bd_dom"/>
</dbReference>
<dbReference type="Gene3D" id="3.40.50.80">
    <property type="entry name" value="Nucleotide-binding domain of ferredoxin-NADP reductase (FNR) module"/>
    <property type="match status" value="1"/>
</dbReference>
<name>A0A5E4UBZ3_9BURK</name>
<gene>
    <name evidence="11" type="ORF">PTE30175_01825</name>
</gene>
<organism evidence="11 12">
    <name type="scientific">Pandoraea terrae</name>
    <dbReference type="NCBI Taxonomy" id="1537710"/>
    <lineage>
        <taxon>Bacteria</taxon>
        <taxon>Pseudomonadati</taxon>
        <taxon>Pseudomonadota</taxon>
        <taxon>Betaproteobacteria</taxon>
        <taxon>Burkholderiales</taxon>
        <taxon>Burkholderiaceae</taxon>
        <taxon>Pandoraea</taxon>
    </lineage>
</organism>
<dbReference type="InterPro" id="IPR017938">
    <property type="entry name" value="Riboflavin_synthase-like_b-brl"/>
</dbReference>
<keyword evidence="4" id="KW-0001">2Fe-2S</keyword>
<keyword evidence="3" id="KW-0288">FMN</keyword>
<keyword evidence="7" id="KW-0408">Iron</keyword>
<dbReference type="InterPro" id="IPR050415">
    <property type="entry name" value="MRET"/>
</dbReference>
<dbReference type="PRINTS" id="PR00409">
    <property type="entry name" value="PHDIOXRDTASE"/>
</dbReference>
<evidence type="ECO:0000259" key="10">
    <source>
        <dbReference type="PROSITE" id="PS51384"/>
    </source>
</evidence>
<keyword evidence="6" id="KW-0560">Oxidoreductase</keyword>
<dbReference type="Pfam" id="PF00970">
    <property type="entry name" value="FAD_binding_6"/>
    <property type="match status" value="1"/>
</dbReference>
<dbReference type="InterPro" id="IPR039261">
    <property type="entry name" value="FNR_nucleotide-bd"/>
</dbReference>